<protein>
    <submittedName>
        <fullName evidence="1">Uncharacterized protein</fullName>
    </submittedName>
</protein>
<reference evidence="2" key="1">
    <citation type="submission" date="2006-12" db="EMBL/GenBank/DDBJ databases">
        <title>Complete sequence of chromosome 1 of Paracoccus denitrificans PD1222.</title>
        <authorList>
            <person name="Copeland A."/>
            <person name="Lucas S."/>
            <person name="Lapidus A."/>
            <person name="Barry K."/>
            <person name="Detter J.C."/>
            <person name="Glavina del Rio T."/>
            <person name="Hammon N."/>
            <person name="Israni S."/>
            <person name="Dalin E."/>
            <person name="Tice H."/>
            <person name="Pitluck S."/>
            <person name="Munk A.C."/>
            <person name="Brettin T."/>
            <person name="Bruce D."/>
            <person name="Han C."/>
            <person name="Tapia R."/>
            <person name="Gilna P."/>
            <person name="Schmutz J."/>
            <person name="Larimer F."/>
            <person name="Land M."/>
            <person name="Hauser L."/>
            <person name="Kyrpides N."/>
            <person name="Lykidis A."/>
            <person name="Spiro S."/>
            <person name="Richardson D.J."/>
            <person name="Moir J.W.B."/>
            <person name="Ferguson S.J."/>
            <person name="van Spanning R.J.M."/>
            <person name="Richardson P."/>
        </authorList>
    </citation>
    <scope>NUCLEOTIDE SEQUENCE [LARGE SCALE GENOMIC DNA]</scope>
    <source>
        <strain evidence="2">Pd 1222</strain>
    </source>
</reference>
<evidence type="ECO:0000313" key="2">
    <source>
        <dbReference type="Proteomes" id="UP000000361"/>
    </source>
</evidence>
<keyword evidence="2" id="KW-1185">Reference proteome</keyword>
<name>A1B1S6_PARDP</name>
<sequence>MKTPFYGSQIGAVWRQEEASGANAAQDGCCTGYLEAAPPFLSPVQGGAVRLRRIHHDRLVVGTSAAKPIMIRANTAVIALTLPAIVKELRGAVLLCCDAPVQSGHAWAQFNVDSQKALHGFILDSSRKGAP</sequence>
<dbReference type="EMBL" id="CP000489">
    <property type="protein sequence ID" value="ABL69470.1"/>
    <property type="molecule type" value="Genomic_DNA"/>
</dbReference>
<organism evidence="1 2">
    <name type="scientific">Paracoccus denitrificans (strain Pd 1222)</name>
    <dbReference type="NCBI Taxonomy" id="318586"/>
    <lineage>
        <taxon>Bacteria</taxon>
        <taxon>Pseudomonadati</taxon>
        <taxon>Pseudomonadota</taxon>
        <taxon>Alphaproteobacteria</taxon>
        <taxon>Rhodobacterales</taxon>
        <taxon>Paracoccaceae</taxon>
        <taxon>Paracoccus</taxon>
    </lineage>
</organism>
<gene>
    <name evidence="1" type="ordered locus">Pden_1369</name>
</gene>
<dbReference type="KEGG" id="pde:Pden_1369"/>
<proteinExistence type="predicted"/>
<dbReference type="Proteomes" id="UP000000361">
    <property type="component" value="Chromosome 1"/>
</dbReference>
<dbReference type="HOGENOM" id="CLU_1925549_0_0_5"/>
<dbReference type="AlphaFoldDB" id="A1B1S6"/>
<accession>A1B1S6</accession>
<dbReference type="EnsemblBacteria" id="ABL69470">
    <property type="protein sequence ID" value="ABL69470"/>
    <property type="gene ID" value="Pden_1369"/>
</dbReference>
<evidence type="ECO:0000313" key="1">
    <source>
        <dbReference type="EMBL" id="ABL69470.1"/>
    </source>
</evidence>